<dbReference type="PANTHER" id="PTHR13208:SF2">
    <property type="entry name" value="MEDIATOR OF RNA POLYMERASE II TRANSCRIPTION SUBUNIT 4"/>
    <property type="match status" value="1"/>
</dbReference>
<organism evidence="11 12">
    <name type="scientific">Lithohypha guttulata</name>
    <dbReference type="NCBI Taxonomy" id="1690604"/>
    <lineage>
        <taxon>Eukaryota</taxon>
        <taxon>Fungi</taxon>
        <taxon>Dikarya</taxon>
        <taxon>Ascomycota</taxon>
        <taxon>Pezizomycotina</taxon>
        <taxon>Eurotiomycetes</taxon>
        <taxon>Chaetothyriomycetidae</taxon>
        <taxon>Chaetothyriales</taxon>
        <taxon>Trichomeriaceae</taxon>
        <taxon>Lithohypha</taxon>
    </lineage>
</organism>
<dbReference type="Proteomes" id="UP001345013">
    <property type="component" value="Unassembled WGS sequence"/>
</dbReference>
<accession>A0ABR0JXF1</accession>
<dbReference type="PANTHER" id="PTHR13208">
    <property type="entry name" value="MEDIATOR OF RNA POLYMERASE II TRANSCRIPTION SUBUNIT 4"/>
    <property type="match status" value="1"/>
</dbReference>
<keyword evidence="9" id="KW-0175">Coiled coil</keyword>
<comment type="subcellular location">
    <subcellularLocation>
        <location evidence="1 8">Nucleus</location>
    </subcellularLocation>
</comment>
<name>A0ABR0JXF1_9EURO</name>
<evidence type="ECO:0000256" key="7">
    <source>
        <dbReference type="ARBA" id="ARBA00031257"/>
    </source>
</evidence>
<comment type="caution">
    <text evidence="11">The sequence shown here is derived from an EMBL/GenBank/DDBJ whole genome shotgun (WGS) entry which is preliminary data.</text>
</comment>
<feature type="region of interest" description="Disordered" evidence="10">
    <location>
        <begin position="128"/>
        <end position="314"/>
    </location>
</feature>
<evidence type="ECO:0000256" key="6">
    <source>
        <dbReference type="ARBA" id="ARBA00023242"/>
    </source>
</evidence>
<keyword evidence="6 8" id="KW-0539">Nucleus</keyword>
<feature type="compositionally biased region" description="Basic and acidic residues" evidence="10">
    <location>
        <begin position="241"/>
        <end position="256"/>
    </location>
</feature>
<evidence type="ECO:0000313" key="11">
    <source>
        <dbReference type="EMBL" id="KAK5077814.1"/>
    </source>
</evidence>
<comment type="function">
    <text evidence="8">Component of the Mediator complex, a coactivator involved in the regulated transcription of nearly all RNA polymerase II-dependent genes. Mediator functions as a bridge to convey information from gene-specific regulatory proteins to the basal RNA polymerase II transcription machinery. Mediator is recruited to promoters by direct interactions with regulatory proteins and serves as a scaffold for the assembly of a functional preinitiation complex with RNA polymerase II and the general transcription factors.</text>
</comment>
<dbReference type="InterPro" id="IPR019258">
    <property type="entry name" value="Mediator_Med4"/>
</dbReference>
<comment type="similarity">
    <text evidence="2 8">Belongs to the Mediator complex subunit 4 family.</text>
</comment>
<protein>
    <recommendedName>
        <fullName evidence="3 8">Mediator of RNA polymerase II transcription subunit 4</fullName>
    </recommendedName>
    <alternativeName>
        <fullName evidence="7 8">Mediator complex subunit 4</fullName>
    </alternativeName>
</protein>
<comment type="subunit">
    <text evidence="8">Component of the Mediator complex.</text>
</comment>
<feature type="compositionally biased region" description="Acidic residues" evidence="10">
    <location>
        <begin position="302"/>
        <end position="314"/>
    </location>
</feature>
<evidence type="ECO:0000313" key="12">
    <source>
        <dbReference type="Proteomes" id="UP001345013"/>
    </source>
</evidence>
<feature type="compositionally biased region" description="Low complexity" evidence="10">
    <location>
        <begin position="274"/>
        <end position="284"/>
    </location>
</feature>
<keyword evidence="8" id="KW-0010">Activator</keyword>
<evidence type="ECO:0000256" key="1">
    <source>
        <dbReference type="ARBA" id="ARBA00004123"/>
    </source>
</evidence>
<keyword evidence="5 8" id="KW-0804">Transcription</keyword>
<sequence>MDQRLLAPLNALEASLNSLVQALTTTNTFAAGPQAARDIVAADDDLDEALISLKGHQDNYNEIVRLRAEKDALNQKLKDTVFEAWRLRNELGNIHPSILEDSEEEEENAKKYNSVDYQTLLSFASRIGKHHGTASQEAEKEAERRYLEARKKREEEKASSQPVMNGSHTAAPGSDEPRPSTSQSANTQEVQARLQVLTEARNLQRSFRTAPFPSGEDLRKGELGRLQLLREQYGEESVDAAVEKMVRESEMKKPMSEEEPTSIPVPEPQERVVPETAAQPAQQARPPPPPPPPKPRKKIDLDFPEADDDDDDNE</sequence>
<evidence type="ECO:0000256" key="10">
    <source>
        <dbReference type="SAM" id="MobiDB-lite"/>
    </source>
</evidence>
<gene>
    <name evidence="8" type="primary">MED4</name>
    <name evidence="11" type="ORF">LTR24_009303</name>
</gene>
<proteinExistence type="inferred from homology"/>
<dbReference type="Pfam" id="PF10018">
    <property type="entry name" value="Med4"/>
    <property type="match status" value="1"/>
</dbReference>
<evidence type="ECO:0000256" key="5">
    <source>
        <dbReference type="ARBA" id="ARBA00023163"/>
    </source>
</evidence>
<evidence type="ECO:0000256" key="3">
    <source>
        <dbReference type="ARBA" id="ARBA00020629"/>
    </source>
</evidence>
<keyword evidence="12" id="KW-1185">Reference proteome</keyword>
<feature type="coiled-coil region" evidence="9">
    <location>
        <begin position="56"/>
        <end position="83"/>
    </location>
</feature>
<evidence type="ECO:0000256" key="8">
    <source>
        <dbReference type="RuleBase" id="RU364141"/>
    </source>
</evidence>
<evidence type="ECO:0000256" key="2">
    <source>
        <dbReference type="ARBA" id="ARBA00009626"/>
    </source>
</evidence>
<feature type="compositionally biased region" description="Polar residues" evidence="10">
    <location>
        <begin position="159"/>
        <end position="168"/>
    </location>
</feature>
<evidence type="ECO:0000256" key="9">
    <source>
        <dbReference type="SAM" id="Coils"/>
    </source>
</evidence>
<feature type="compositionally biased region" description="Polar residues" evidence="10">
    <location>
        <begin position="179"/>
        <end position="190"/>
    </location>
</feature>
<dbReference type="EMBL" id="JAVRRG010000198">
    <property type="protein sequence ID" value="KAK5077814.1"/>
    <property type="molecule type" value="Genomic_DNA"/>
</dbReference>
<evidence type="ECO:0000256" key="4">
    <source>
        <dbReference type="ARBA" id="ARBA00023015"/>
    </source>
</evidence>
<reference evidence="11 12" key="1">
    <citation type="submission" date="2023-08" db="EMBL/GenBank/DDBJ databases">
        <title>Black Yeasts Isolated from many extreme environments.</title>
        <authorList>
            <person name="Coleine C."/>
            <person name="Stajich J.E."/>
            <person name="Selbmann L."/>
        </authorList>
    </citation>
    <scope>NUCLEOTIDE SEQUENCE [LARGE SCALE GENOMIC DNA]</scope>
    <source>
        <strain evidence="11 12">CCFEE 5885</strain>
    </source>
</reference>
<feature type="compositionally biased region" description="Basic and acidic residues" evidence="10">
    <location>
        <begin position="137"/>
        <end position="158"/>
    </location>
</feature>
<keyword evidence="4 8" id="KW-0805">Transcription regulation</keyword>